<dbReference type="InterPro" id="IPR011048">
    <property type="entry name" value="Haem_d1_sf"/>
</dbReference>
<dbReference type="InterPro" id="IPR015943">
    <property type="entry name" value="WD40/YVTN_repeat-like_dom_sf"/>
</dbReference>
<sequence length="337" mass="36282">MRRFAPITALAAAMITPAAQAADAPGYHIVDRIPMTDGWWDYANIDPVHNLLFVTRGNGVFKLDLNSGLMDQRFIPGSEGRGVIMLPGGDKAIAVLAGNSSAIMFNTDDEGKVLHKFSLVQQSDSEVYEPTGKQVWLMGGHGQIAIIDPVKMEQTGSIEVGGELEFSQTDGRGRVFVNDVESASIIAIDARSRKVVGRWKMQGCEDPSGLAYAEQTDTLLSVCFNNMLKVLDARSGKELQTVAVGKGADAVIYDKTTRRVFIPSAYDGLLTVLQVDGPGDVRMIEQVPTQVGTRTGAIDPKTGTLYLPTARFGPFNKAGDVDPLPGTVQLLVMKPKS</sequence>
<protein>
    <recommendedName>
        <fullName evidence="4">Gluconolactonase</fullName>
    </recommendedName>
</protein>
<comment type="caution">
    <text evidence="2">The sequence shown here is derived from an EMBL/GenBank/DDBJ whole genome shotgun (WGS) entry which is preliminary data.</text>
</comment>
<dbReference type="PANTHER" id="PTHR47197">
    <property type="entry name" value="PROTEIN NIRF"/>
    <property type="match status" value="1"/>
</dbReference>
<feature type="signal peptide" evidence="1">
    <location>
        <begin position="1"/>
        <end position="21"/>
    </location>
</feature>
<keyword evidence="1" id="KW-0732">Signal</keyword>
<dbReference type="SUPFAM" id="SSF51004">
    <property type="entry name" value="C-terminal (heme d1) domain of cytochrome cd1-nitrite reductase"/>
    <property type="match status" value="1"/>
</dbReference>
<evidence type="ECO:0008006" key="4">
    <source>
        <dbReference type="Google" id="ProtNLM"/>
    </source>
</evidence>
<proteinExistence type="predicted"/>
<dbReference type="InterPro" id="IPR051200">
    <property type="entry name" value="Host-pathogen_enzymatic-act"/>
</dbReference>
<organism evidence="2 3">
    <name type="scientific">Sphingomonas oryzagri</name>
    <dbReference type="NCBI Taxonomy" id="3042314"/>
    <lineage>
        <taxon>Bacteria</taxon>
        <taxon>Pseudomonadati</taxon>
        <taxon>Pseudomonadota</taxon>
        <taxon>Alphaproteobacteria</taxon>
        <taxon>Sphingomonadales</taxon>
        <taxon>Sphingomonadaceae</taxon>
        <taxon>Sphingomonas</taxon>
    </lineage>
</organism>
<dbReference type="PANTHER" id="PTHR47197:SF3">
    <property type="entry name" value="DIHYDRO-HEME D1 DEHYDROGENASE"/>
    <property type="match status" value="1"/>
</dbReference>
<feature type="chain" id="PRO_5045564938" description="Gluconolactonase" evidence="1">
    <location>
        <begin position="22"/>
        <end position="337"/>
    </location>
</feature>
<name>A0ABT6MXC4_9SPHN</name>
<dbReference type="EMBL" id="JARYGZ010000001">
    <property type="protein sequence ID" value="MDH7637689.1"/>
    <property type="molecule type" value="Genomic_DNA"/>
</dbReference>
<keyword evidence="3" id="KW-1185">Reference proteome</keyword>
<evidence type="ECO:0000256" key="1">
    <source>
        <dbReference type="SAM" id="SignalP"/>
    </source>
</evidence>
<reference evidence="2" key="1">
    <citation type="submission" date="2023-04" db="EMBL/GenBank/DDBJ databases">
        <title>Sphingomonas sp. MAHUQ-71 isolated from rice field.</title>
        <authorList>
            <person name="Huq M.A."/>
        </authorList>
    </citation>
    <scope>NUCLEOTIDE SEQUENCE</scope>
    <source>
        <strain evidence="2">MAHUQ-71</strain>
    </source>
</reference>
<gene>
    <name evidence="2" type="ORF">QGN17_03000</name>
</gene>
<dbReference type="Proteomes" id="UP001160625">
    <property type="component" value="Unassembled WGS sequence"/>
</dbReference>
<evidence type="ECO:0000313" key="2">
    <source>
        <dbReference type="EMBL" id="MDH7637689.1"/>
    </source>
</evidence>
<accession>A0ABT6MXC4</accession>
<evidence type="ECO:0000313" key="3">
    <source>
        <dbReference type="Proteomes" id="UP001160625"/>
    </source>
</evidence>
<dbReference type="Gene3D" id="2.130.10.10">
    <property type="entry name" value="YVTN repeat-like/Quinoprotein amine dehydrogenase"/>
    <property type="match status" value="1"/>
</dbReference>